<dbReference type="AlphaFoldDB" id="A0AAN8SR02"/>
<organism evidence="2 3">
    <name type="scientific">Solanum bulbocastanum</name>
    <name type="common">Wild potato</name>
    <dbReference type="NCBI Taxonomy" id="147425"/>
    <lineage>
        <taxon>Eukaryota</taxon>
        <taxon>Viridiplantae</taxon>
        <taxon>Streptophyta</taxon>
        <taxon>Embryophyta</taxon>
        <taxon>Tracheophyta</taxon>
        <taxon>Spermatophyta</taxon>
        <taxon>Magnoliopsida</taxon>
        <taxon>eudicotyledons</taxon>
        <taxon>Gunneridae</taxon>
        <taxon>Pentapetalae</taxon>
        <taxon>asterids</taxon>
        <taxon>lamiids</taxon>
        <taxon>Solanales</taxon>
        <taxon>Solanaceae</taxon>
        <taxon>Solanoideae</taxon>
        <taxon>Solaneae</taxon>
        <taxon>Solanum</taxon>
    </lineage>
</organism>
<comment type="caution">
    <text evidence="2">The sequence shown here is derived from an EMBL/GenBank/DDBJ whole genome shotgun (WGS) entry which is preliminary data.</text>
</comment>
<sequence length="107" mass="12456">MLTSILRIDDFGFSFEKTGILVHTMIREVPSISVLKLCKMHDPKESIVCLDSHLKSIQLIGFKEEENEIKLLRFFLKNARILEKPTIVWTGYDLKSEEAFEEGFEYS</sequence>
<dbReference type="Proteomes" id="UP001371456">
    <property type="component" value="Unassembled WGS sequence"/>
</dbReference>
<dbReference type="EMBL" id="JBANQN010000012">
    <property type="protein sequence ID" value="KAK6773690.1"/>
    <property type="molecule type" value="Genomic_DNA"/>
</dbReference>
<dbReference type="InterPro" id="IPR006566">
    <property type="entry name" value="FBD"/>
</dbReference>
<name>A0AAN8SR02_SOLBU</name>
<evidence type="ECO:0000259" key="1">
    <source>
        <dbReference type="Pfam" id="PF08387"/>
    </source>
</evidence>
<evidence type="ECO:0000313" key="2">
    <source>
        <dbReference type="EMBL" id="KAK6773690.1"/>
    </source>
</evidence>
<keyword evidence="3" id="KW-1185">Reference proteome</keyword>
<accession>A0AAN8SR02</accession>
<gene>
    <name evidence="2" type="ORF">RDI58_028928</name>
</gene>
<evidence type="ECO:0000313" key="3">
    <source>
        <dbReference type="Proteomes" id="UP001371456"/>
    </source>
</evidence>
<protein>
    <recommendedName>
        <fullName evidence="1">FBD domain-containing protein</fullName>
    </recommendedName>
</protein>
<dbReference type="Pfam" id="PF08387">
    <property type="entry name" value="FBD"/>
    <property type="match status" value="1"/>
</dbReference>
<feature type="domain" description="FBD" evidence="1">
    <location>
        <begin position="44"/>
        <end position="87"/>
    </location>
</feature>
<reference evidence="2 3" key="1">
    <citation type="submission" date="2024-02" db="EMBL/GenBank/DDBJ databases">
        <title>de novo genome assembly of Solanum bulbocastanum strain 11H21.</title>
        <authorList>
            <person name="Hosaka A.J."/>
        </authorList>
    </citation>
    <scope>NUCLEOTIDE SEQUENCE [LARGE SCALE GENOMIC DNA]</scope>
    <source>
        <tissue evidence="2">Young leaves</tissue>
    </source>
</reference>
<proteinExistence type="predicted"/>